<dbReference type="AlphaFoldDB" id="A0A2M8RTP9"/>
<dbReference type="Proteomes" id="UP000230282">
    <property type="component" value="Unassembled WGS sequence"/>
</dbReference>
<dbReference type="RefSeq" id="WP_100297350.1">
    <property type="nucleotide sequence ID" value="NZ_PHGZ01000024.1"/>
</dbReference>
<dbReference type="SUPFAM" id="SSF53474">
    <property type="entry name" value="alpha/beta-Hydrolases"/>
    <property type="match status" value="1"/>
</dbReference>
<dbReference type="GO" id="GO:0016787">
    <property type="term" value="F:hydrolase activity"/>
    <property type="evidence" value="ECO:0007669"/>
    <property type="project" value="UniProtKB-KW"/>
</dbReference>
<gene>
    <name evidence="2" type="ORF">CVP04_09885</name>
</gene>
<protein>
    <submittedName>
        <fullName evidence="2">Alpha/beta hydrolase</fullName>
    </submittedName>
</protein>
<evidence type="ECO:0000313" key="3">
    <source>
        <dbReference type="Proteomes" id="UP000230282"/>
    </source>
</evidence>
<comment type="caution">
    <text evidence="2">The sequence shown here is derived from an EMBL/GenBank/DDBJ whole genome shotgun (WGS) entry which is preliminary data.</text>
</comment>
<organism evidence="2 3">
    <name type="scientific">Caviibacterium pharyngocola</name>
    <dbReference type="NCBI Taxonomy" id="28159"/>
    <lineage>
        <taxon>Bacteria</taxon>
        <taxon>Pseudomonadati</taxon>
        <taxon>Pseudomonadota</taxon>
        <taxon>Gammaproteobacteria</taxon>
        <taxon>Pasteurellales</taxon>
        <taxon>Pasteurellaceae</taxon>
        <taxon>Caviibacterium</taxon>
    </lineage>
</organism>
<dbReference type="Gene3D" id="3.40.50.1820">
    <property type="entry name" value="alpha/beta hydrolase"/>
    <property type="match status" value="1"/>
</dbReference>
<sequence length="280" mass="30312">MAITEEKIAQVQTNSPLEKQYSQMGKYAVLSAKFPANDNIAQTYTVYYPQNAGNYPLVVMVNGSGTPVSRYEAVLKHLASYGFVVIGDENGTAWSGATSSKTLDFALAQNKDSNSVLFNKINPNKIGTSGHSQGGVGVVNLATNQPNGHLIRSIYGASTTKYGLAMGLKWPYDVSLINVPYMMIAGGHESDAGDGKDYNKGIAPIMSLQENYAKVAAPALMAQRKDVDHGGMLWQPNGYMVAWFLYTLNGDNQAKQVFVGQNAEIKKNANWQNVQSKGLN</sequence>
<evidence type="ECO:0000259" key="1">
    <source>
        <dbReference type="Pfam" id="PF12740"/>
    </source>
</evidence>
<name>A0A2M8RTP9_9PAST</name>
<dbReference type="OrthoDB" id="9812672at2"/>
<feature type="domain" description="PET hydrolase/cutinase-like" evidence="1">
    <location>
        <begin position="43"/>
        <end position="147"/>
    </location>
</feature>
<dbReference type="PANTHER" id="PTHR33428:SF14">
    <property type="entry name" value="CARBOXYLESTERASE TYPE B DOMAIN-CONTAINING PROTEIN"/>
    <property type="match status" value="1"/>
</dbReference>
<dbReference type="InterPro" id="IPR041127">
    <property type="entry name" value="PET_hydrolase/cutinase-like"/>
</dbReference>
<reference evidence="2 3" key="1">
    <citation type="submission" date="2017-11" db="EMBL/GenBank/DDBJ databases">
        <title>Reclassification of Bisgaard taxon 5 as Caviibacterium pharyngocola gen. nov., sp. nov.</title>
        <authorList>
            <person name="Christensen H."/>
        </authorList>
    </citation>
    <scope>NUCLEOTIDE SEQUENCE [LARGE SCALE GENOMIC DNA]</scope>
    <source>
        <strain evidence="2 3">7_3</strain>
    </source>
</reference>
<keyword evidence="2" id="KW-0378">Hydrolase</keyword>
<proteinExistence type="predicted"/>
<dbReference type="Pfam" id="PF12740">
    <property type="entry name" value="PETase"/>
    <property type="match status" value="1"/>
</dbReference>
<dbReference type="PANTHER" id="PTHR33428">
    <property type="entry name" value="CHLOROPHYLLASE-2, CHLOROPLASTIC"/>
    <property type="match status" value="1"/>
</dbReference>
<dbReference type="InterPro" id="IPR029058">
    <property type="entry name" value="AB_hydrolase_fold"/>
</dbReference>
<evidence type="ECO:0000313" key="2">
    <source>
        <dbReference type="EMBL" id="PJG82266.1"/>
    </source>
</evidence>
<dbReference type="EMBL" id="PHGZ01000024">
    <property type="protein sequence ID" value="PJG82266.1"/>
    <property type="molecule type" value="Genomic_DNA"/>
</dbReference>
<accession>A0A2M8RTP9</accession>
<keyword evidence="3" id="KW-1185">Reference proteome</keyword>